<name>A0AC34QCD1_9BILA</name>
<dbReference type="WBParaSite" id="JU765_v2.g14919.t1">
    <property type="protein sequence ID" value="JU765_v2.g14919.t1"/>
    <property type="gene ID" value="JU765_v2.g14919"/>
</dbReference>
<sequence length="103" mass="12042">MKKRKSEQFSPEFASNCDDVQIEQQDIPWKGIVFAFLLLLIGIFFIFQSYKGYLDNSANHNSYVVLFAVGCISFIPGFYHLWIAYQAYYQVPGYNFEDIPNFD</sequence>
<accession>A0AC34QCD1</accession>
<organism evidence="1 2">
    <name type="scientific">Panagrolaimus sp. JU765</name>
    <dbReference type="NCBI Taxonomy" id="591449"/>
    <lineage>
        <taxon>Eukaryota</taxon>
        <taxon>Metazoa</taxon>
        <taxon>Ecdysozoa</taxon>
        <taxon>Nematoda</taxon>
        <taxon>Chromadorea</taxon>
        <taxon>Rhabditida</taxon>
        <taxon>Tylenchina</taxon>
        <taxon>Panagrolaimomorpha</taxon>
        <taxon>Panagrolaimoidea</taxon>
        <taxon>Panagrolaimidae</taxon>
        <taxon>Panagrolaimus</taxon>
    </lineage>
</organism>
<dbReference type="Proteomes" id="UP000887576">
    <property type="component" value="Unplaced"/>
</dbReference>
<reference evidence="2" key="1">
    <citation type="submission" date="2022-11" db="UniProtKB">
        <authorList>
            <consortium name="WormBaseParasite"/>
        </authorList>
    </citation>
    <scope>IDENTIFICATION</scope>
</reference>
<evidence type="ECO:0000313" key="2">
    <source>
        <dbReference type="WBParaSite" id="JU765_v2.g14919.t1"/>
    </source>
</evidence>
<proteinExistence type="predicted"/>
<evidence type="ECO:0000313" key="1">
    <source>
        <dbReference type="Proteomes" id="UP000887576"/>
    </source>
</evidence>
<protein>
    <submittedName>
        <fullName evidence="2">Transmembrane protein 230</fullName>
    </submittedName>
</protein>